<organism evidence="1 2">
    <name type="scientific">Vitis vinifera</name>
    <name type="common">Grape</name>
    <dbReference type="NCBI Taxonomy" id="29760"/>
    <lineage>
        <taxon>Eukaryota</taxon>
        <taxon>Viridiplantae</taxon>
        <taxon>Streptophyta</taxon>
        <taxon>Embryophyta</taxon>
        <taxon>Tracheophyta</taxon>
        <taxon>Spermatophyta</taxon>
        <taxon>Magnoliopsida</taxon>
        <taxon>eudicotyledons</taxon>
        <taxon>Gunneridae</taxon>
        <taxon>Pentapetalae</taxon>
        <taxon>rosids</taxon>
        <taxon>Vitales</taxon>
        <taxon>Vitaceae</taxon>
        <taxon>Viteae</taxon>
        <taxon>Vitis</taxon>
    </lineage>
</organism>
<gene>
    <name evidence="1" type="ORF">CK203_088634</name>
</gene>
<reference evidence="1 2" key="1">
    <citation type="journal article" date="2018" name="PLoS Genet.">
        <title>Population sequencing reveals clonal diversity and ancestral inbreeding in the grapevine cultivar Chardonnay.</title>
        <authorList>
            <person name="Roach M.J."/>
            <person name="Johnson D.L."/>
            <person name="Bohlmann J."/>
            <person name="van Vuuren H.J."/>
            <person name="Jones S.J."/>
            <person name="Pretorius I.S."/>
            <person name="Schmidt S.A."/>
            <person name="Borneman A.R."/>
        </authorList>
    </citation>
    <scope>NUCLEOTIDE SEQUENCE [LARGE SCALE GENOMIC DNA]</scope>
    <source>
        <strain evidence="2">cv. Chardonnay</strain>
        <tissue evidence="1">Leaf</tissue>
    </source>
</reference>
<name>A0A438C100_VITVI</name>
<evidence type="ECO:0000313" key="2">
    <source>
        <dbReference type="Proteomes" id="UP000288805"/>
    </source>
</evidence>
<evidence type="ECO:0000313" key="1">
    <source>
        <dbReference type="EMBL" id="RVW16901.1"/>
    </source>
</evidence>
<sequence length="120" mass="13487">MHILRGIRMMMVRLITRATRHYELRATCFPRGGVPTQLASVEARKHPGEDWSKGPATLREKQPAVVESADSTMNDQTSTLYIAIEENCGEAKDSPVVERGASKEGQSTYLLFLLEKQQRI</sequence>
<dbReference type="AlphaFoldDB" id="A0A438C100"/>
<comment type="caution">
    <text evidence="1">The sequence shown here is derived from an EMBL/GenBank/DDBJ whole genome shotgun (WGS) entry which is preliminary data.</text>
</comment>
<accession>A0A438C100</accession>
<dbReference type="EMBL" id="QGNW01002583">
    <property type="protein sequence ID" value="RVW16901.1"/>
    <property type="molecule type" value="Genomic_DNA"/>
</dbReference>
<dbReference type="Proteomes" id="UP000288805">
    <property type="component" value="Unassembled WGS sequence"/>
</dbReference>
<proteinExistence type="predicted"/>
<protein>
    <submittedName>
        <fullName evidence="1">Uncharacterized protein</fullName>
    </submittedName>
</protein>